<accession>A0A365PDR2</accession>
<comment type="caution">
    <text evidence="2">The sequence shown here is derived from an EMBL/GenBank/DDBJ whole genome shotgun (WGS) entry which is preliminary data.</text>
</comment>
<dbReference type="PROSITE" id="PS00430">
    <property type="entry name" value="TONB_DEPENDENT_REC_1"/>
    <property type="match status" value="1"/>
</dbReference>
<gene>
    <name evidence="2" type="ORF">DQ226_01295</name>
</gene>
<dbReference type="InterPro" id="IPR010916">
    <property type="entry name" value="TonB_box_CS"/>
</dbReference>
<name>A0A365PDR2_9ACTN</name>
<evidence type="ECO:0000313" key="2">
    <source>
        <dbReference type="EMBL" id="RBA40501.1"/>
    </source>
</evidence>
<evidence type="ECO:0000256" key="1">
    <source>
        <dbReference type="SAM" id="MobiDB-lite"/>
    </source>
</evidence>
<feature type="region of interest" description="Disordered" evidence="1">
    <location>
        <begin position="183"/>
        <end position="208"/>
    </location>
</feature>
<organism evidence="2 3">
    <name type="scientific">Dietzia maris</name>
    <dbReference type="NCBI Taxonomy" id="37915"/>
    <lineage>
        <taxon>Bacteria</taxon>
        <taxon>Bacillati</taxon>
        <taxon>Actinomycetota</taxon>
        <taxon>Actinomycetes</taxon>
        <taxon>Mycobacteriales</taxon>
        <taxon>Dietziaceae</taxon>
        <taxon>Dietzia</taxon>
    </lineage>
</organism>
<dbReference type="EMBL" id="QNTT01000002">
    <property type="protein sequence ID" value="RBA40501.1"/>
    <property type="molecule type" value="Genomic_DNA"/>
</dbReference>
<protein>
    <submittedName>
        <fullName evidence="2">Uncharacterized protein</fullName>
    </submittedName>
</protein>
<dbReference type="AlphaFoldDB" id="A0A365PDR2"/>
<proteinExistence type="predicted"/>
<dbReference type="Proteomes" id="UP000252187">
    <property type="component" value="Unassembled WGS sequence"/>
</dbReference>
<feature type="compositionally biased region" description="Low complexity" evidence="1">
    <location>
        <begin position="191"/>
        <end position="206"/>
    </location>
</feature>
<reference evidence="2 3" key="1">
    <citation type="submission" date="2018-06" db="EMBL/GenBank/DDBJ databases">
        <title>Whole genome sequencing of four bacterial strains from South Shetland trench revealing bio-synthetic gene clusters.</title>
        <authorList>
            <person name="Abdel-Mageed W.M."/>
            <person name="Lehri B."/>
            <person name="Jarmusch S.A."/>
            <person name="Miranda K."/>
            <person name="Goodfellow M."/>
            <person name="Jaspars M."/>
            <person name="Karlyshev A.V."/>
        </authorList>
    </citation>
    <scope>NUCLEOTIDE SEQUENCE [LARGE SCALE GENOMIC DNA]</scope>
    <source>
        <strain evidence="2 3">SST1</strain>
    </source>
</reference>
<evidence type="ECO:0000313" key="3">
    <source>
        <dbReference type="Proteomes" id="UP000252187"/>
    </source>
</evidence>
<sequence>MVSGALLLVAGCSSGQVGQDASEQAEGSSSSATETITVTASSPAAVPDALTSIDPSSLASQHHAGTYVWKCSTGGQYVGLCVSGGGAVTCTGVPGAEAPDLTEYFPGRPGAMELGPAGLRYTFVEGVPPVSARLETGQSVEFGDLRCAKPDAATLECSSGGNSFTISGPGRAITTAGTVLAERDYSNHPDSGSGTTSSSSTTAASGHPSGYMGASGMVSGVRTASGALVTASVPPCDGRGILILDSYVESSGPQEGIAALLDRHPGAEFAMPGRCPSLRGSLDGARVYPIFTDHGHDTVAVCRDKAARGGNARLLTITAEHIDPC</sequence>